<dbReference type="HOGENOM" id="CLU_192137_0_0_6"/>
<dbReference type="Proteomes" id="UP000030675">
    <property type="component" value="Unassembled WGS sequence"/>
</dbReference>
<evidence type="ECO:0000313" key="2">
    <source>
        <dbReference type="Proteomes" id="UP000030675"/>
    </source>
</evidence>
<dbReference type="AlphaFoldDB" id="V5EMK7"/>
<proteinExistence type="predicted"/>
<evidence type="ECO:0000313" key="1">
    <source>
        <dbReference type="EMBL" id="GAD28564.1"/>
    </source>
</evidence>
<name>V5EMK7_PHOLE</name>
<protein>
    <submittedName>
        <fullName evidence="1">Uncharacterized protein</fullName>
    </submittedName>
</protein>
<accession>V5EMK7</accession>
<gene>
    <name evidence="1" type="ORF">PLEI_0205</name>
</gene>
<dbReference type="EMBL" id="DF196808">
    <property type="protein sequence ID" value="GAD28564.1"/>
    <property type="molecule type" value="Genomic_DNA"/>
</dbReference>
<organism evidence="1 2">
    <name type="scientific">Photobacterium leiognathi lrivu.4.1</name>
    <dbReference type="NCBI Taxonomy" id="1248232"/>
    <lineage>
        <taxon>Bacteria</taxon>
        <taxon>Pseudomonadati</taxon>
        <taxon>Pseudomonadota</taxon>
        <taxon>Gammaproteobacteria</taxon>
        <taxon>Vibrionales</taxon>
        <taxon>Vibrionaceae</taxon>
        <taxon>Photobacterium</taxon>
    </lineage>
</organism>
<reference evidence="2" key="1">
    <citation type="submission" date="2012-12" db="EMBL/GenBank/DDBJ databases">
        <title>Genome Sequence of Photobacterium leiognathi lrivu.4.1.</title>
        <authorList>
            <person name="Urbanczyk H."/>
            <person name="Ogura Y."/>
            <person name="Hayashi T."/>
            <person name="Dunlap P.V."/>
        </authorList>
    </citation>
    <scope>NUCLEOTIDE SEQUENCE [LARGE SCALE GENOMIC DNA]</scope>
    <source>
        <strain evidence="2">lrivu.4.1</strain>
    </source>
</reference>
<dbReference type="eggNOG" id="ENOG5031NHW">
    <property type="taxonomic scope" value="Bacteria"/>
</dbReference>
<sequence length="79" mass="8780">MLKFIINIENGEPDILSSVADKSLMILSLDGQLLARYEPPLDGWTHDKLTQLASEFPHQWDYCGADALLGESFIGSTEI</sequence>
<dbReference type="RefSeq" id="WP_023931106.1">
    <property type="nucleotide sequence ID" value="NZ_DF196808.1"/>
</dbReference>